<dbReference type="Proteomes" id="UP000782610">
    <property type="component" value="Unassembled WGS sequence"/>
</dbReference>
<accession>A0A933NZ55</accession>
<sequence>MSIAKFMFLTCMAMVCLQGPLRASETSAIKTDTVSFQGVFVAGGVECPLFAVDDGRVFALQGIDRTLVQIGTKATLWGHERMISTCQQGPAFQVERMETVAP</sequence>
<dbReference type="AlphaFoldDB" id="A0A933NZ55"/>
<reference evidence="2" key="1">
    <citation type="submission" date="2020-07" db="EMBL/GenBank/DDBJ databases">
        <title>Huge and variable diversity of episymbiotic CPR bacteria and DPANN archaea in groundwater ecosystems.</title>
        <authorList>
            <person name="He C.Y."/>
            <person name="Keren R."/>
            <person name="Whittaker M."/>
            <person name="Farag I.F."/>
            <person name="Doudna J."/>
            <person name="Cate J.H.D."/>
            <person name="Banfield J.F."/>
        </authorList>
    </citation>
    <scope>NUCLEOTIDE SEQUENCE</scope>
    <source>
        <strain evidence="2">NC_groundwater_1586_Pr3_B-0.1um_66_15</strain>
    </source>
</reference>
<organism evidence="2 3">
    <name type="scientific">Devosia nanyangense</name>
    <dbReference type="NCBI Taxonomy" id="1228055"/>
    <lineage>
        <taxon>Bacteria</taxon>
        <taxon>Pseudomonadati</taxon>
        <taxon>Pseudomonadota</taxon>
        <taxon>Alphaproteobacteria</taxon>
        <taxon>Hyphomicrobiales</taxon>
        <taxon>Devosiaceae</taxon>
        <taxon>Devosia</taxon>
    </lineage>
</organism>
<protein>
    <submittedName>
        <fullName evidence="2">Uncharacterized protein</fullName>
    </submittedName>
</protein>
<evidence type="ECO:0000313" key="2">
    <source>
        <dbReference type="EMBL" id="MBI4922373.1"/>
    </source>
</evidence>
<evidence type="ECO:0000256" key="1">
    <source>
        <dbReference type="SAM" id="SignalP"/>
    </source>
</evidence>
<feature type="chain" id="PRO_5037091694" evidence="1">
    <location>
        <begin position="24"/>
        <end position="102"/>
    </location>
</feature>
<evidence type="ECO:0000313" key="3">
    <source>
        <dbReference type="Proteomes" id="UP000782610"/>
    </source>
</evidence>
<keyword evidence="1" id="KW-0732">Signal</keyword>
<gene>
    <name evidence="2" type="ORF">HY834_11535</name>
</gene>
<proteinExistence type="predicted"/>
<feature type="signal peptide" evidence="1">
    <location>
        <begin position="1"/>
        <end position="23"/>
    </location>
</feature>
<comment type="caution">
    <text evidence="2">The sequence shown here is derived from an EMBL/GenBank/DDBJ whole genome shotgun (WGS) entry which is preliminary data.</text>
</comment>
<name>A0A933NZ55_9HYPH</name>
<dbReference type="EMBL" id="JACRAF010000031">
    <property type="protein sequence ID" value="MBI4922373.1"/>
    <property type="molecule type" value="Genomic_DNA"/>
</dbReference>